<proteinExistence type="predicted"/>
<organism evidence="2 3">
    <name type="scientific">Apiospora hydei</name>
    <dbReference type="NCBI Taxonomy" id="1337664"/>
    <lineage>
        <taxon>Eukaryota</taxon>
        <taxon>Fungi</taxon>
        <taxon>Dikarya</taxon>
        <taxon>Ascomycota</taxon>
        <taxon>Pezizomycotina</taxon>
        <taxon>Sordariomycetes</taxon>
        <taxon>Xylariomycetidae</taxon>
        <taxon>Amphisphaeriales</taxon>
        <taxon>Apiosporaceae</taxon>
        <taxon>Apiospora</taxon>
    </lineage>
</organism>
<dbReference type="Proteomes" id="UP001433268">
    <property type="component" value="Unassembled WGS sequence"/>
</dbReference>
<protein>
    <submittedName>
        <fullName evidence="2">Uncharacterized protein</fullName>
    </submittedName>
</protein>
<comment type="caution">
    <text evidence="2">The sequence shown here is derived from an EMBL/GenBank/DDBJ whole genome shotgun (WGS) entry which is preliminary data.</text>
</comment>
<feature type="compositionally biased region" description="Polar residues" evidence="1">
    <location>
        <begin position="289"/>
        <end position="304"/>
    </location>
</feature>
<keyword evidence="3" id="KW-1185">Reference proteome</keyword>
<reference evidence="2 3" key="1">
    <citation type="submission" date="2023-01" db="EMBL/GenBank/DDBJ databases">
        <title>Analysis of 21 Apiospora genomes using comparative genomics revels a genus with tremendous synthesis potential of carbohydrate active enzymes and secondary metabolites.</title>
        <authorList>
            <person name="Sorensen T."/>
        </authorList>
    </citation>
    <scope>NUCLEOTIDE SEQUENCE [LARGE SCALE GENOMIC DNA]</scope>
    <source>
        <strain evidence="2 3">CBS 114990</strain>
    </source>
</reference>
<sequence>MDITSVIDCSRRADLPEPDTAVRCFLEHLELCSSHGILLLLCANPKIPKTLLDSSVPVLHMPIRFGPQVSSCYLSNLSATGGGFETAGDWPYAGRPEQVGSLVDGGMERMNARMQASIGWNAGRAVAQGVVFVPLATMRSTSPSVCMSEATLEFSAWNAARPGRWAGDDWLTRVSSYGPGMATFAVCTRRPLQFSPEHRSPPVASHSLTVVDSLSLTLIQSVALPPATLVLVLLVAAGLPLYCGTVEEPRETERETERESSLPAPQHLHLHSTFNFLSLACHTVPARNATQRNAKQSSPKQTSPAPLPKATRHSLFTPKIFGPWPPAFP</sequence>
<dbReference type="RefSeq" id="XP_066672798.1">
    <property type="nucleotide sequence ID" value="XM_066809180.1"/>
</dbReference>
<evidence type="ECO:0000313" key="2">
    <source>
        <dbReference type="EMBL" id="KAK8089904.1"/>
    </source>
</evidence>
<evidence type="ECO:0000313" key="3">
    <source>
        <dbReference type="Proteomes" id="UP001433268"/>
    </source>
</evidence>
<dbReference type="EMBL" id="JAQQWN010000004">
    <property type="protein sequence ID" value="KAK8089904.1"/>
    <property type="molecule type" value="Genomic_DNA"/>
</dbReference>
<dbReference type="GeneID" id="92042240"/>
<gene>
    <name evidence="2" type="ORF">PG997_004865</name>
</gene>
<name>A0ABR1X3B0_9PEZI</name>
<evidence type="ECO:0000256" key="1">
    <source>
        <dbReference type="SAM" id="MobiDB-lite"/>
    </source>
</evidence>
<accession>A0ABR1X3B0</accession>
<feature type="region of interest" description="Disordered" evidence="1">
    <location>
        <begin position="289"/>
        <end position="311"/>
    </location>
</feature>